<sequence>MLSTVNTIPLNDEGKEIMKRGTPGFPCNAYIGDIHNYIGGEISLHWHSELEMFVLDEGMVQIIFADHSYVLQPGEGYFVNSDVLHRIICNTDQPCRYRSIVFDQSVISGRTGSVFDEKYVSPFVKGGASSWALNQRDAGSAAVISLFNAAFYACELEPKGYEFTVRDAMSKIIMLLNGHKEKQAVRVETMQEQRLKQMLNWIDEHYMDKVTVEHIADAAGICVRECQRTFATVIQDTPTRYLMRRRIAIAADMLKSSNAANSEICAQCGFESQSYFTKQFRLIMGVTPKQYQRNVRTNWQTVTGSIHDI</sequence>
<dbReference type="Pfam" id="PF07883">
    <property type="entry name" value="Cupin_2"/>
    <property type="match status" value="1"/>
</dbReference>
<dbReference type="PANTHER" id="PTHR46796:SF13">
    <property type="entry name" value="HTH-TYPE TRANSCRIPTIONAL ACTIVATOR RHAS"/>
    <property type="match status" value="1"/>
</dbReference>
<dbReference type="AlphaFoldDB" id="A0A239C5Z5"/>
<dbReference type="PANTHER" id="PTHR46796">
    <property type="entry name" value="HTH-TYPE TRANSCRIPTIONAL ACTIVATOR RHAS-RELATED"/>
    <property type="match status" value="1"/>
</dbReference>
<evidence type="ECO:0000259" key="4">
    <source>
        <dbReference type="PROSITE" id="PS01124"/>
    </source>
</evidence>
<protein>
    <submittedName>
        <fullName evidence="5">AraC-type DNA-binding protein</fullName>
    </submittedName>
</protein>
<dbReference type="EMBL" id="FZOJ01000005">
    <property type="protein sequence ID" value="SNS15636.1"/>
    <property type="molecule type" value="Genomic_DNA"/>
</dbReference>
<dbReference type="InterPro" id="IPR050204">
    <property type="entry name" value="AraC_XylS_family_regulators"/>
</dbReference>
<keyword evidence="2 5" id="KW-0238">DNA-binding</keyword>
<dbReference type="Gene3D" id="1.10.10.60">
    <property type="entry name" value="Homeodomain-like"/>
    <property type="match status" value="2"/>
</dbReference>
<dbReference type="GO" id="GO:0043565">
    <property type="term" value="F:sequence-specific DNA binding"/>
    <property type="evidence" value="ECO:0007669"/>
    <property type="project" value="InterPro"/>
</dbReference>
<proteinExistence type="predicted"/>
<dbReference type="SMART" id="SM00342">
    <property type="entry name" value="HTH_ARAC"/>
    <property type="match status" value="1"/>
</dbReference>
<name>A0A239C5Z5_9FIRM</name>
<dbReference type="InterPro" id="IPR018060">
    <property type="entry name" value="HTH_AraC"/>
</dbReference>
<evidence type="ECO:0000313" key="6">
    <source>
        <dbReference type="Proteomes" id="UP000198304"/>
    </source>
</evidence>
<dbReference type="Gene3D" id="2.60.120.10">
    <property type="entry name" value="Jelly Rolls"/>
    <property type="match status" value="1"/>
</dbReference>
<dbReference type="CDD" id="cd02209">
    <property type="entry name" value="cupin_XRE_C"/>
    <property type="match status" value="1"/>
</dbReference>
<feature type="domain" description="HTH araC/xylS-type" evidence="4">
    <location>
        <begin position="196"/>
        <end position="294"/>
    </location>
</feature>
<evidence type="ECO:0000256" key="3">
    <source>
        <dbReference type="ARBA" id="ARBA00023163"/>
    </source>
</evidence>
<dbReference type="SUPFAM" id="SSF51182">
    <property type="entry name" value="RmlC-like cupins"/>
    <property type="match status" value="1"/>
</dbReference>
<evidence type="ECO:0000256" key="2">
    <source>
        <dbReference type="ARBA" id="ARBA00023125"/>
    </source>
</evidence>
<dbReference type="GO" id="GO:0003700">
    <property type="term" value="F:DNA-binding transcription factor activity"/>
    <property type="evidence" value="ECO:0007669"/>
    <property type="project" value="InterPro"/>
</dbReference>
<dbReference type="PRINTS" id="PR00032">
    <property type="entry name" value="HTHARAC"/>
</dbReference>
<accession>A0A239C5Z5</accession>
<reference evidence="5 6" key="1">
    <citation type="submission" date="2017-06" db="EMBL/GenBank/DDBJ databases">
        <authorList>
            <person name="Kim H.J."/>
            <person name="Triplett B.A."/>
        </authorList>
    </citation>
    <scope>NUCLEOTIDE SEQUENCE [LARGE SCALE GENOMIC DNA]</scope>
    <source>
        <strain evidence="5 6">SCA</strain>
    </source>
</reference>
<dbReference type="InterPro" id="IPR011051">
    <property type="entry name" value="RmlC_Cupin_sf"/>
</dbReference>
<dbReference type="Proteomes" id="UP000198304">
    <property type="component" value="Unassembled WGS sequence"/>
</dbReference>
<dbReference type="InterPro" id="IPR020449">
    <property type="entry name" value="Tscrpt_reg_AraC-type_HTH"/>
</dbReference>
<evidence type="ECO:0000313" key="5">
    <source>
        <dbReference type="EMBL" id="SNS15636.1"/>
    </source>
</evidence>
<dbReference type="OrthoDB" id="9778008at2"/>
<dbReference type="Pfam" id="PF12833">
    <property type="entry name" value="HTH_18"/>
    <property type="match status" value="1"/>
</dbReference>
<keyword evidence="3" id="KW-0804">Transcription</keyword>
<evidence type="ECO:0000256" key="1">
    <source>
        <dbReference type="ARBA" id="ARBA00023015"/>
    </source>
</evidence>
<dbReference type="InterPro" id="IPR013096">
    <property type="entry name" value="Cupin_2"/>
</dbReference>
<dbReference type="SUPFAM" id="SSF46689">
    <property type="entry name" value="Homeodomain-like"/>
    <property type="match status" value="2"/>
</dbReference>
<dbReference type="InterPro" id="IPR014710">
    <property type="entry name" value="RmlC-like_jellyroll"/>
</dbReference>
<keyword evidence="1" id="KW-0805">Transcription regulation</keyword>
<organism evidence="5 6">
    <name type="scientific">Anaerovirgula multivorans</name>
    <dbReference type="NCBI Taxonomy" id="312168"/>
    <lineage>
        <taxon>Bacteria</taxon>
        <taxon>Bacillati</taxon>
        <taxon>Bacillota</taxon>
        <taxon>Clostridia</taxon>
        <taxon>Peptostreptococcales</taxon>
        <taxon>Natronincolaceae</taxon>
        <taxon>Anaerovirgula</taxon>
    </lineage>
</organism>
<dbReference type="RefSeq" id="WP_089282085.1">
    <property type="nucleotide sequence ID" value="NZ_FZOJ01000005.1"/>
</dbReference>
<dbReference type="PROSITE" id="PS01124">
    <property type="entry name" value="HTH_ARAC_FAMILY_2"/>
    <property type="match status" value="1"/>
</dbReference>
<dbReference type="InterPro" id="IPR009057">
    <property type="entry name" value="Homeodomain-like_sf"/>
</dbReference>
<gene>
    <name evidence="5" type="ORF">SAMN05446037_100528</name>
</gene>
<keyword evidence="6" id="KW-1185">Reference proteome</keyword>